<reference evidence="4" key="1">
    <citation type="journal article" date="2021" name="PeerJ">
        <title>Extensive microbial diversity within the chicken gut microbiome revealed by metagenomics and culture.</title>
        <authorList>
            <person name="Gilroy R."/>
            <person name="Ravi A."/>
            <person name="Getino M."/>
            <person name="Pursley I."/>
            <person name="Horton D.L."/>
            <person name="Alikhan N.F."/>
            <person name="Baker D."/>
            <person name="Gharbi K."/>
            <person name="Hall N."/>
            <person name="Watson M."/>
            <person name="Adriaenssens E.M."/>
            <person name="Foster-Nyarko E."/>
            <person name="Jarju S."/>
            <person name="Secka A."/>
            <person name="Antonio M."/>
            <person name="Oren A."/>
            <person name="Chaudhuri R.R."/>
            <person name="La Ragione R."/>
            <person name="Hildebrand F."/>
            <person name="Pallen M.J."/>
        </authorList>
    </citation>
    <scope>NUCLEOTIDE SEQUENCE</scope>
    <source>
        <strain evidence="4">ChiBcec15-1070</strain>
    </source>
</reference>
<gene>
    <name evidence="4" type="ORF">H9888_01970</name>
</gene>
<accession>A0A9D1QDG5</accession>
<feature type="domain" description="DUF6852" evidence="3">
    <location>
        <begin position="51"/>
        <end position="120"/>
    </location>
</feature>
<comment type="caution">
    <text evidence="4">The sequence shown here is derived from an EMBL/GenBank/DDBJ whole genome shotgun (WGS) entry which is preliminary data.</text>
</comment>
<dbReference type="InterPro" id="IPR049280">
    <property type="entry name" value="DUF6852"/>
</dbReference>
<name>A0A9D1QDG5_9BACT</name>
<dbReference type="Pfam" id="PF21186">
    <property type="entry name" value="DUF6852"/>
    <property type="match status" value="1"/>
</dbReference>
<dbReference type="Gene3D" id="1.10.10.1650">
    <property type="match status" value="1"/>
</dbReference>
<sequence length="189" mass="19872">MELKEILAISGAPGLYKYVAQGKGGIIVEALADGRRTMVGGTTKVSALGDIAVFTQTSEVPLGDVFQSVYDHQAGKPVALTSKSSPEELKGFMSSVLPDYDTERVHNSDIKKIAQWYNALIGAGMTSFKTTEEENGAAAAEEAAVEAPKKKTATRKPSAATAAGKQRAPKAESRSKAPSARSTTARKAQ</sequence>
<dbReference type="Gene3D" id="2.30.30.730">
    <property type="match status" value="1"/>
</dbReference>
<dbReference type="EMBL" id="DXHL01000008">
    <property type="protein sequence ID" value="HIW10245.1"/>
    <property type="molecule type" value="Genomic_DNA"/>
</dbReference>
<reference evidence="4" key="2">
    <citation type="submission" date="2021-04" db="EMBL/GenBank/DDBJ databases">
        <authorList>
            <person name="Gilroy R."/>
        </authorList>
    </citation>
    <scope>NUCLEOTIDE SEQUENCE</scope>
    <source>
        <strain evidence="4">ChiBcec15-1070</strain>
    </source>
</reference>
<dbReference type="InterPro" id="IPR049281">
    <property type="entry name" value="BVU_3817-like_C_sf"/>
</dbReference>
<evidence type="ECO:0000313" key="4">
    <source>
        <dbReference type="EMBL" id="HIW10245.1"/>
    </source>
</evidence>
<feature type="compositionally biased region" description="Polar residues" evidence="1">
    <location>
        <begin position="180"/>
        <end position="189"/>
    </location>
</feature>
<protein>
    <submittedName>
        <fullName evidence="4">DUF5606 domain-containing protein</fullName>
    </submittedName>
</protein>
<feature type="compositionally biased region" description="Low complexity" evidence="1">
    <location>
        <begin position="136"/>
        <end position="146"/>
    </location>
</feature>
<dbReference type="Pfam" id="PF18347">
    <property type="entry name" value="DUF5606"/>
    <property type="match status" value="1"/>
</dbReference>
<dbReference type="InterPro" id="IPR049282">
    <property type="entry name" value="BVU_3817_N_sf"/>
</dbReference>
<dbReference type="InterPro" id="IPR041218">
    <property type="entry name" value="DUF5606"/>
</dbReference>
<feature type="region of interest" description="Disordered" evidence="1">
    <location>
        <begin position="132"/>
        <end position="189"/>
    </location>
</feature>
<evidence type="ECO:0000313" key="5">
    <source>
        <dbReference type="Proteomes" id="UP000823926"/>
    </source>
</evidence>
<dbReference type="AlphaFoldDB" id="A0A9D1QDG5"/>
<dbReference type="Proteomes" id="UP000823926">
    <property type="component" value="Unassembled WGS sequence"/>
</dbReference>
<evidence type="ECO:0000259" key="2">
    <source>
        <dbReference type="Pfam" id="PF18347"/>
    </source>
</evidence>
<evidence type="ECO:0000256" key="1">
    <source>
        <dbReference type="SAM" id="MobiDB-lite"/>
    </source>
</evidence>
<evidence type="ECO:0000259" key="3">
    <source>
        <dbReference type="Pfam" id="PF21186"/>
    </source>
</evidence>
<proteinExistence type="predicted"/>
<organism evidence="4 5">
    <name type="scientific">Candidatus Rikenella faecigallinarum</name>
    <dbReference type="NCBI Taxonomy" id="2838745"/>
    <lineage>
        <taxon>Bacteria</taxon>
        <taxon>Pseudomonadati</taxon>
        <taxon>Bacteroidota</taxon>
        <taxon>Bacteroidia</taxon>
        <taxon>Bacteroidales</taxon>
        <taxon>Rikenellaceae</taxon>
        <taxon>Rikenella</taxon>
    </lineage>
</organism>
<feature type="domain" description="DUF5606" evidence="2">
    <location>
        <begin position="3"/>
        <end position="48"/>
    </location>
</feature>